<evidence type="ECO:0000256" key="7">
    <source>
        <dbReference type="SAM" id="MobiDB-lite"/>
    </source>
</evidence>
<dbReference type="SUPFAM" id="SSF57701">
    <property type="entry name" value="Zn2/Cys6 DNA-binding domain"/>
    <property type="match status" value="1"/>
</dbReference>
<keyword evidence="2" id="KW-0862">Zinc</keyword>
<name>L8WXZ4_THACA</name>
<evidence type="ECO:0000256" key="1">
    <source>
        <dbReference type="ARBA" id="ARBA00022723"/>
    </source>
</evidence>
<keyword evidence="1" id="KW-0479">Metal-binding</keyword>
<dbReference type="PANTHER" id="PTHR36206">
    <property type="entry name" value="ASPERCRYPTIN BIOSYNTHESIS CLUSTER-SPECIFIC TRANSCRIPTION REGULATOR ATNN-RELATED"/>
    <property type="match status" value="1"/>
</dbReference>
<dbReference type="CDD" id="cd00067">
    <property type="entry name" value="GAL4"/>
    <property type="match status" value="1"/>
</dbReference>
<dbReference type="GO" id="GO:0000981">
    <property type="term" value="F:DNA-binding transcription factor activity, RNA polymerase II-specific"/>
    <property type="evidence" value="ECO:0007669"/>
    <property type="project" value="InterPro"/>
</dbReference>
<dbReference type="PROSITE" id="PS50048">
    <property type="entry name" value="ZN2_CY6_FUNGAL_2"/>
    <property type="match status" value="1"/>
</dbReference>
<feature type="compositionally biased region" description="Polar residues" evidence="7">
    <location>
        <begin position="241"/>
        <end position="250"/>
    </location>
</feature>
<dbReference type="GO" id="GO:0003677">
    <property type="term" value="F:DNA binding"/>
    <property type="evidence" value="ECO:0007669"/>
    <property type="project" value="UniProtKB-KW"/>
</dbReference>
<evidence type="ECO:0000313" key="9">
    <source>
        <dbReference type="EMBL" id="ELU42855.1"/>
    </source>
</evidence>
<sequence length="520" mass="57213">MPLDPVSQLTRMNYPPGYSSHANLSVDIKHTQSRDNGLGAGENLRSIASSWAMGDASFRLLMDKIQDAERGAPEISGALRSTLELNNFEKRLGDSFVHCGLLPQPQFYSHPMSIWSTARSSTGCYTCKRRRKKCDEQKPHCLRCTSGGYECGGYPTFESRIRQVTFSPTANTSPKRSASGPGPSTSTIAPAFSPNRESELSALSNLSDGASSGLSEDYQAPIRDFQLDSHTPVVEFAALQEPSSKPTSYPDSDEFVTADTLDSDPRALGFYQDQPFLEPLLGSSSSLPSSSRSLRDSYITDSDSSIASTSEQAGLPNSVFSLAHSDTQSPKLTETGPNSKPIGLSDGPSWPTILWASKPLFVGHLHLIPTPEATHYHSYSKPVSQPAVFREFDVFSSPFASQDAHWVRFVAFEPLKVAGMIREGVIMQFASSPEVRTRTCLIANVIGSLSKSPELGHREMSIVWMLRTQVHQHIEDFHSGAPPIERTRDMQNAHRVLDSMMEVRQDLEALRRILGQPKCR</sequence>
<evidence type="ECO:0000256" key="3">
    <source>
        <dbReference type="ARBA" id="ARBA00023015"/>
    </source>
</evidence>
<dbReference type="AlphaFoldDB" id="L8WXZ4"/>
<dbReference type="InterPro" id="IPR001138">
    <property type="entry name" value="Zn2Cys6_DnaBD"/>
</dbReference>
<feature type="region of interest" description="Disordered" evidence="7">
    <location>
        <begin position="239"/>
        <end position="259"/>
    </location>
</feature>
<feature type="domain" description="Zn(2)-C6 fungal-type" evidence="8">
    <location>
        <begin position="123"/>
        <end position="151"/>
    </location>
</feature>
<evidence type="ECO:0000259" key="8">
    <source>
        <dbReference type="PROSITE" id="PS50048"/>
    </source>
</evidence>
<dbReference type="Pfam" id="PF00172">
    <property type="entry name" value="Zn_clus"/>
    <property type="match status" value="1"/>
</dbReference>
<keyword evidence="4" id="KW-0238">DNA-binding</keyword>
<comment type="caution">
    <text evidence="9">The sequence shown here is derived from an EMBL/GenBank/DDBJ whole genome shotgun (WGS) entry which is preliminary data.</text>
</comment>
<keyword evidence="3" id="KW-0805">Transcription regulation</keyword>
<dbReference type="PANTHER" id="PTHR36206:SF12">
    <property type="entry name" value="ASPERCRYPTIN BIOSYNTHESIS CLUSTER-SPECIFIC TRANSCRIPTION REGULATOR ATNN-RELATED"/>
    <property type="match status" value="1"/>
</dbReference>
<evidence type="ECO:0000256" key="5">
    <source>
        <dbReference type="ARBA" id="ARBA00023163"/>
    </source>
</evidence>
<feature type="compositionally biased region" description="Polar residues" evidence="7">
    <location>
        <begin position="166"/>
        <end position="188"/>
    </location>
</feature>
<keyword evidence="5" id="KW-0804">Transcription</keyword>
<dbReference type="STRING" id="983506.L8WXZ4"/>
<reference evidence="9 10" key="1">
    <citation type="journal article" date="2013" name="Nat. Commun.">
        <title>The evolution and pathogenic mechanisms of the rice sheath blight pathogen.</title>
        <authorList>
            <person name="Zheng A."/>
            <person name="Lin R."/>
            <person name="Xu L."/>
            <person name="Qin P."/>
            <person name="Tang C."/>
            <person name="Ai P."/>
            <person name="Zhang D."/>
            <person name="Liu Y."/>
            <person name="Sun Z."/>
            <person name="Feng H."/>
            <person name="Wang Y."/>
            <person name="Chen Y."/>
            <person name="Liang X."/>
            <person name="Fu R."/>
            <person name="Li Q."/>
            <person name="Zhang J."/>
            <person name="Yu X."/>
            <person name="Xie Z."/>
            <person name="Ding L."/>
            <person name="Guan P."/>
            <person name="Tang J."/>
            <person name="Liang Y."/>
            <person name="Wang S."/>
            <person name="Deng Q."/>
            <person name="Li S."/>
            <person name="Zhu J."/>
            <person name="Wang L."/>
            <person name="Liu H."/>
            <person name="Li P."/>
        </authorList>
    </citation>
    <scope>NUCLEOTIDE SEQUENCE [LARGE SCALE GENOMIC DNA]</scope>
    <source>
        <strain evidence="10">AG-1 IA</strain>
    </source>
</reference>
<evidence type="ECO:0000256" key="4">
    <source>
        <dbReference type="ARBA" id="ARBA00023125"/>
    </source>
</evidence>
<dbReference type="Proteomes" id="UP000011668">
    <property type="component" value="Unassembled WGS sequence"/>
</dbReference>
<dbReference type="InterPro" id="IPR052360">
    <property type="entry name" value="Transcr_Regulatory_Proteins"/>
</dbReference>
<dbReference type="SMART" id="SM00066">
    <property type="entry name" value="GAL4"/>
    <property type="match status" value="1"/>
</dbReference>
<dbReference type="Gene3D" id="4.10.240.10">
    <property type="entry name" value="Zn(2)-C6 fungal-type DNA-binding domain"/>
    <property type="match status" value="1"/>
</dbReference>
<evidence type="ECO:0000313" key="10">
    <source>
        <dbReference type="Proteomes" id="UP000011668"/>
    </source>
</evidence>
<evidence type="ECO:0000256" key="6">
    <source>
        <dbReference type="ARBA" id="ARBA00023242"/>
    </source>
</evidence>
<dbReference type="EMBL" id="AFRT01000696">
    <property type="protein sequence ID" value="ELU42855.1"/>
    <property type="molecule type" value="Genomic_DNA"/>
</dbReference>
<proteinExistence type="predicted"/>
<keyword evidence="10" id="KW-1185">Reference proteome</keyword>
<protein>
    <submittedName>
        <fullName evidence="9">Fungal zn(2)-Cys(6) binuclear cluster domain-containing protein</fullName>
    </submittedName>
</protein>
<dbReference type="PROSITE" id="PS00463">
    <property type="entry name" value="ZN2_CY6_FUNGAL_1"/>
    <property type="match status" value="1"/>
</dbReference>
<dbReference type="OrthoDB" id="5419315at2759"/>
<dbReference type="InterPro" id="IPR036864">
    <property type="entry name" value="Zn2-C6_fun-type_DNA-bd_sf"/>
</dbReference>
<accession>L8WXZ4</accession>
<gene>
    <name evidence="9" type="ORF">AG1IA_03114</name>
</gene>
<feature type="region of interest" description="Disordered" evidence="7">
    <location>
        <begin position="166"/>
        <end position="192"/>
    </location>
</feature>
<dbReference type="HOGENOM" id="CLU_523965_0_0_1"/>
<dbReference type="GO" id="GO:0008270">
    <property type="term" value="F:zinc ion binding"/>
    <property type="evidence" value="ECO:0007669"/>
    <property type="project" value="InterPro"/>
</dbReference>
<evidence type="ECO:0000256" key="2">
    <source>
        <dbReference type="ARBA" id="ARBA00022833"/>
    </source>
</evidence>
<organism evidence="9 10">
    <name type="scientific">Thanatephorus cucumeris (strain AG1-IA)</name>
    <name type="common">Rice sheath blight fungus</name>
    <name type="synonym">Rhizoctonia solani</name>
    <dbReference type="NCBI Taxonomy" id="983506"/>
    <lineage>
        <taxon>Eukaryota</taxon>
        <taxon>Fungi</taxon>
        <taxon>Dikarya</taxon>
        <taxon>Basidiomycota</taxon>
        <taxon>Agaricomycotina</taxon>
        <taxon>Agaricomycetes</taxon>
        <taxon>Cantharellales</taxon>
        <taxon>Ceratobasidiaceae</taxon>
        <taxon>Rhizoctonia</taxon>
        <taxon>Rhizoctonia solani AG-1</taxon>
    </lineage>
</organism>
<keyword evidence="6" id="KW-0539">Nucleus</keyword>